<dbReference type="InterPro" id="IPR000873">
    <property type="entry name" value="AMP-dep_synth/lig_dom"/>
</dbReference>
<protein>
    <submittedName>
        <fullName evidence="4">Long-chain-fatty-acid-CoA ligase</fullName>
    </submittedName>
</protein>
<evidence type="ECO:0000313" key="4">
    <source>
        <dbReference type="EMBL" id="EKC65524.1"/>
    </source>
</evidence>
<dbReference type="InterPro" id="IPR042099">
    <property type="entry name" value="ANL_N_sf"/>
</dbReference>
<evidence type="ECO:0000256" key="1">
    <source>
        <dbReference type="ARBA" id="ARBA00022741"/>
    </source>
</evidence>
<evidence type="ECO:0000256" key="2">
    <source>
        <dbReference type="ARBA" id="ARBA00022840"/>
    </source>
</evidence>
<dbReference type="PANTHER" id="PTHR43272">
    <property type="entry name" value="LONG-CHAIN-FATTY-ACID--COA LIGASE"/>
    <property type="match status" value="1"/>
</dbReference>
<dbReference type="SUPFAM" id="SSF56801">
    <property type="entry name" value="Acetyl-CoA synthetase-like"/>
    <property type="match status" value="1"/>
</dbReference>
<dbReference type="AlphaFoldDB" id="K1TDR4"/>
<keyword evidence="2" id="KW-0067">ATP-binding</keyword>
<name>K1TDR4_9ZZZZ</name>
<dbReference type="GO" id="GO:0005524">
    <property type="term" value="F:ATP binding"/>
    <property type="evidence" value="ECO:0007669"/>
    <property type="project" value="UniProtKB-KW"/>
</dbReference>
<keyword evidence="1" id="KW-0547">Nucleotide-binding</keyword>
<evidence type="ECO:0000259" key="3">
    <source>
        <dbReference type="Pfam" id="PF00501"/>
    </source>
</evidence>
<accession>K1TDR4</accession>
<feature type="non-terminal residue" evidence="4">
    <location>
        <position position="1"/>
    </location>
</feature>
<dbReference type="PANTHER" id="PTHR43272:SF33">
    <property type="entry name" value="AMP-BINDING DOMAIN-CONTAINING PROTEIN-RELATED"/>
    <property type="match status" value="1"/>
</dbReference>
<reference evidence="4" key="1">
    <citation type="journal article" date="2013" name="Environ. Microbiol.">
        <title>Microbiota from the distal guts of lean and obese adolescents exhibit partial functional redundancy besides clear differences in community structure.</title>
        <authorList>
            <person name="Ferrer M."/>
            <person name="Ruiz A."/>
            <person name="Lanza F."/>
            <person name="Haange S.B."/>
            <person name="Oberbach A."/>
            <person name="Till H."/>
            <person name="Bargiela R."/>
            <person name="Campoy C."/>
            <person name="Segura M.T."/>
            <person name="Richter M."/>
            <person name="von Bergen M."/>
            <person name="Seifert J."/>
            <person name="Suarez A."/>
        </authorList>
    </citation>
    <scope>NUCLEOTIDE SEQUENCE</scope>
</reference>
<dbReference type="Pfam" id="PF00501">
    <property type="entry name" value="AMP-binding"/>
    <property type="match status" value="1"/>
</dbReference>
<sequence length="279" mass="31021">GALLDTELQRFFYAIGIPMFQGYGLSEATPVISTNSPKHHWHRFGSSGKILIPLDLKILDEEGNEVPRGTKGEIVIRGENVMAGYWKNPEATAETIRDGWLHTGDMGYVSEDEFLYVLGRFKSLLIASDGEKYSPEGMEEAIVDKSPYIDQILIHNNQNPFTGAIVVPNREALLRELAARGVAEDGRAEAAAEIIGAEIDRYRGQGAYAGEFPERWLPAGLAIVDEPFTEQNGLVNSTMKVVRSKVEEHFRDRIDYLYSPEGKTLKNPRNLASLKKIVG</sequence>
<keyword evidence="4" id="KW-0436">Ligase</keyword>
<proteinExistence type="predicted"/>
<dbReference type="Pfam" id="PF23562">
    <property type="entry name" value="AMP-binding_C_3"/>
    <property type="match status" value="1"/>
</dbReference>
<organism evidence="4">
    <name type="scientific">human gut metagenome</name>
    <dbReference type="NCBI Taxonomy" id="408170"/>
    <lineage>
        <taxon>unclassified sequences</taxon>
        <taxon>metagenomes</taxon>
        <taxon>organismal metagenomes</taxon>
    </lineage>
</organism>
<dbReference type="Gene3D" id="3.40.50.12780">
    <property type="entry name" value="N-terminal domain of ligase-like"/>
    <property type="match status" value="1"/>
</dbReference>
<dbReference type="EMBL" id="AJWZ01004409">
    <property type="protein sequence ID" value="EKC65524.1"/>
    <property type="molecule type" value="Genomic_DNA"/>
</dbReference>
<comment type="caution">
    <text evidence="4">The sequence shown here is derived from an EMBL/GenBank/DDBJ whole genome shotgun (WGS) entry which is preliminary data.</text>
</comment>
<feature type="domain" description="AMP-dependent synthetase/ligase" evidence="3">
    <location>
        <begin position="1"/>
        <end position="86"/>
    </location>
</feature>
<dbReference type="GO" id="GO:0004467">
    <property type="term" value="F:long-chain fatty acid-CoA ligase activity"/>
    <property type="evidence" value="ECO:0007669"/>
    <property type="project" value="TreeGrafter"/>
</dbReference>
<dbReference type="GO" id="GO:0016020">
    <property type="term" value="C:membrane"/>
    <property type="evidence" value="ECO:0007669"/>
    <property type="project" value="TreeGrafter"/>
</dbReference>
<gene>
    <name evidence="4" type="ORF">OBE_06407</name>
</gene>